<keyword evidence="5" id="KW-0819">tRNA processing</keyword>
<organism evidence="15 16">
    <name type="scientific">Acacia crassicarpa</name>
    <name type="common">northern wattle</name>
    <dbReference type="NCBI Taxonomy" id="499986"/>
    <lineage>
        <taxon>Eukaryota</taxon>
        <taxon>Viridiplantae</taxon>
        <taxon>Streptophyta</taxon>
        <taxon>Embryophyta</taxon>
        <taxon>Tracheophyta</taxon>
        <taxon>Spermatophyta</taxon>
        <taxon>Magnoliopsida</taxon>
        <taxon>eudicotyledons</taxon>
        <taxon>Gunneridae</taxon>
        <taxon>Pentapetalae</taxon>
        <taxon>rosids</taxon>
        <taxon>fabids</taxon>
        <taxon>Fabales</taxon>
        <taxon>Fabaceae</taxon>
        <taxon>Caesalpinioideae</taxon>
        <taxon>mimosoid clade</taxon>
        <taxon>Acacieae</taxon>
        <taxon>Acacia</taxon>
    </lineage>
</organism>
<evidence type="ECO:0000256" key="10">
    <source>
        <dbReference type="ARBA" id="ARBA00022833"/>
    </source>
</evidence>
<dbReference type="InterPro" id="IPR011990">
    <property type="entry name" value="TPR-like_helical_dom_sf"/>
</dbReference>
<dbReference type="Proteomes" id="UP001293593">
    <property type="component" value="Unassembled WGS sequence"/>
</dbReference>
<reference evidence="15" key="1">
    <citation type="submission" date="2023-10" db="EMBL/GenBank/DDBJ databases">
        <title>Chromosome-level genome of the transformable northern wattle, Acacia crassicarpa.</title>
        <authorList>
            <person name="Massaro I."/>
            <person name="Sinha N.R."/>
            <person name="Poethig S."/>
            <person name="Leichty A.R."/>
        </authorList>
    </citation>
    <scope>NUCLEOTIDE SEQUENCE</scope>
    <source>
        <strain evidence="15">Acra3RX</strain>
        <tissue evidence="15">Leaf</tissue>
    </source>
</reference>
<evidence type="ECO:0000256" key="12">
    <source>
        <dbReference type="ARBA" id="ARBA00023211"/>
    </source>
</evidence>
<protein>
    <recommendedName>
        <fullName evidence="4">ribonuclease P</fullName>
        <ecNumber evidence="4">3.1.26.5</ecNumber>
    </recommendedName>
</protein>
<dbReference type="AlphaFoldDB" id="A0AAE1THA8"/>
<dbReference type="EC" id="3.1.26.5" evidence="4"/>
<dbReference type="Gene3D" id="1.25.40.10">
    <property type="entry name" value="Tetratricopeptide repeat domain"/>
    <property type="match status" value="1"/>
</dbReference>
<comment type="similarity">
    <text evidence="3">Belongs to the PPR family. P subfamily.</text>
</comment>
<keyword evidence="16" id="KW-1185">Reference proteome</keyword>
<comment type="caution">
    <text evidence="15">The sequence shown here is derived from an EMBL/GenBank/DDBJ whole genome shotgun (WGS) entry which is preliminary data.</text>
</comment>
<evidence type="ECO:0000259" key="13">
    <source>
        <dbReference type="Pfam" id="PF16953"/>
    </source>
</evidence>
<evidence type="ECO:0000256" key="2">
    <source>
        <dbReference type="ARBA" id="ARBA00001946"/>
    </source>
</evidence>
<evidence type="ECO:0000313" key="15">
    <source>
        <dbReference type="EMBL" id="KAK4285152.1"/>
    </source>
</evidence>
<dbReference type="InterPro" id="IPR031595">
    <property type="entry name" value="PRORP_C"/>
</dbReference>
<evidence type="ECO:0000313" key="16">
    <source>
        <dbReference type="Proteomes" id="UP001293593"/>
    </source>
</evidence>
<evidence type="ECO:0000256" key="5">
    <source>
        <dbReference type="ARBA" id="ARBA00022694"/>
    </source>
</evidence>
<keyword evidence="10" id="KW-0862">Zinc</keyword>
<dbReference type="EMBL" id="JAWXYG010000001">
    <property type="protein sequence ID" value="KAK4285152.1"/>
    <property type="molecule type" value="Genomic_DNA"/>
</dbReference>
<comment type="cofactor">
    <cofactor evidence="2">
        <name>Mg(2+)</name>
        <dbReference type="ChEBI" id="CHEBI:18420"/>
    </cofactor>
</comment>
<feature type="domain" description="PROP1-like PPR" evidence="14">
    <location>
        <begin position="10"/>
        <end position="220"/>
    </location>
</feature>
<keyword evidence="11" id="KW-0460">Magnesium</keyword>
<evidence type="ECO:0000256" key="9">
    <source>
        <dbReference type="ARBA" id="ARBA00022801"/>
    </source>
</evidence>
<keyword evidence="6" id="KW-0540">Nuclease</keyword>
<dbReference type="Pfam" id="PF16953">
    <property type="entry name" value="PRORP"/>
    <property type="match status" value="1"/>
</dbReference>
<evidence type="ECO:0000256" key="1">
    <source>
        <dbReference type="ARBA" id="ARBA00000928"/>
    </source>
</evidence>
<name>A0AAE1THA8_9FABA</name>
<evidence type="ECO:0000256" key="8">
    <source>
        <dbReference type="ARBA" id="ARBA00022737"/>
    </source>
</evidence>
<dbReference type="PANTHER" id="PTHR13547:SF13">
    <property type="entry name" value="PROTEINACEOUS RNASE P 2"/>
    <property type="match status" value="1"/>
</dbReference>
<gene>
    <name evidence="15" type="ORF">QN277_001888</name>
</gene>
<evidence type="ECO:0000256" key="11">
    <source>
        <dbReference type="ARBA" id="ARBA00022842"/>
    </source>
</evidence>
<dbReference type="InterPro" id="IPR033443">
    <property type="entry name" value="PROP1-like_PPR_dom"/>
</dbReference>
<evidence type="ECO:0000256" key="4">
    <source>
        <dbReference type="ARBA" id="ARBA00012179"/>
    </source>
</evidence>
<dbReference type="Pfam" id="PF17177">
    <property type="entry name" value="PPR_long"/>
    <property type="match status" value="1"/>
</dbReference>
<evidence type="ECO:0000259" key="14">
    <source>
        <dbReference type="Pfam" id="PF17177"/>
    </source>
</evidence>
<accession>A0AAE1THA8</accession>
<feature type="domain" description="PRORP" evidence="13">
    <location>
        <begin position="260"/>
        <end position="489"/>
    </location>
</feature>
<dbReference type="GO" id="GO:0004526">
    <property type="term" value="F:ribonuclease P activity"/>
    <property type="evidence" value="ECO:0007669"/>
    <property type="project" value="UniProtKB-EC"/>
</dbReference>
<proteinExistence type="inferred from homology"/>
<evidence type="ECO:0000256" key="3">
    <source>
        <dbReference type="ARBA" id="ARBA00007626"/>
    </source>
</evidence>
<sequence length="513" mass="58199">MDSTNYSNVKKRKKTHQSPEAMFQFELNSFSKNKDLSGAIVLYESAISRKIRINLHHFNSLLYLCSNSVTDASLKDLSLDYGIRVFDHMLALGINPNEASITAVARIAAAKGDGDYSFELVKSMGKYNVAPRLRTFDPALFCFCDHLEADKAYEVEKEMGAVGISLEEQELAALLKVSAKKGRAERVYGYLHKLRSSVRCVSESTARIIEDWFQSTEASEVGELNFDARQVKDKIGRNGGGWLGQGWIGKGNWALCKTNVDENGRCCCCHEQLACVDIDDDETEKFAQSVAALAMEREVKANFSEFQGWLEEHADFEHIVDGANVGLFQQNFAEGGFSISQLDDVVKKLYDRNKNKWPLVILHNKRMRALIENQSSRKLVEEWRDNGALYTTPNGSNDDWYWLYAAVKLRCLLVTNDEMRDHIFELIGSSFFSQWKERHQVHYTFVKGNLKLLMPPHYSRVIQESEKGSWHVPVVTSNNNEESSRLWLCITRPGANASNDMKTCENGNLCHHS</sequence>
<dbReference type="PANTHER" id="PTHR13547">
    <property type="match status" value="1"/>
</dbReference>
<dbReference type="FunFam" id="3.40.50.11980:FF:000002">
    <property type="entry name" value="Proteinaceous RNase P 2"/>
    <property type="match status" value="1"/>
</dbReference>
<dbReference type="FunFam" id="1.25.40.10:FF:003531">
    <property type="entry name" value="Uncharacterized protein"/>
    <property type="match status" value="1"/>
</dbReference>
<dbReference type="GO" id="GO:0001682">
    <property type="term" value="P:tRNA 5'-leader removal"/>
    <property type="evidence" value="ECO:0007669"/>
    <property type="project" value="TreeGrafter"/>
</dbReference>
<dbReference type="GO" id="GO:0046872">
    <property type="term" value="F:metal ion binding"/>
    <property type="evidence" value="ECO:0007669"/>
    <property type="project" value="UniProtKB-KW"/>
</dbReference>
<evidence type="ECO:0000256" key="7">
    <source>
        <dbReference type="ARBA" id="ARBA00022723"/>
    </source>
</evidence>
<comment type="catalytic activity">
    <reaction evidence="1">
        <text>Endonucleolytic cleavage of RNA, removing 5'-extranucleotides from tRNA precursor.</text>
        <dbReference type="EC" id="3.1.26.5"/>
    </reaction>
</comment>
<keyword evidence="9" id="KW-0378">Hydrolase</keyword>
<keyword evidence="12" id="KW-0464">Manganese</keyword>
<evidence type="ECO:0000256" key="6">
    <source>
        <dbReference type="ARBA" id="ARBA00022722"/>
    </source>
</evidence>
<keyword evidence="7" id="KW-0479">Metal-binding</keyword>
<keyword evidence="8" id="KW-0677">Repeat</keyword>
<dbReference type="Gene3D" id="3.40.50.11980">
    <property type="match status" value="1"/>
</dbReference>